<dbReference type="RefSeq" id="WP_394469144.1">
    <property type="nucleotide sequence ID" value="NZ_JBIGHY010000001.1"/>
</dbReference>
<accession>A0ABW7EIA6</accession>
<evidence type="ECO:0000313" key="1">
    <source>
        <dbReference type="EMBL" id="MFG6413065.1"/>
    </source>
</evidence>
<evidence type="ECO:0000313" key="2">
    <source>
        <dbReference type="Proteomes" id="UP001606300"/>
    </source>
</evidence>
<organism evidence="1 2">
    <name type="scientific">Pelomonas dachongensis</name>
    <dbReference type="NCBI Taxonomy" id="3299029"/>
    <lineage>
        <taxon>Bacteria</taxon>
        <taxon>Pseudomonadati</taxon>
        <taxon>Pseudomonadota</taxon>
        <taxon>Betaproteobacteria</taxon>
        <taxon>Burkholderiales</taxon>
        <taxon>Sphaerotilaceae</taxon>
        <taxon>Roseateles</taxon>
    </lineage>
</organism>
<protein>
    <submittedName>
        <fullName evidence="1">Uncharacterized protein</fullName>
    </submittedName>
</protein>
<sequence>MLSLTAEQLAQVEALQSRRDAAALQGLLRGAWPEVAQRLQDRWPAFVELAVECGQALGLRQPAELARYASLCCLWGARFETRAQFEWAAAIGADAALSPSLRLHQLTHHSREELAQRAAHAGHAGRLGDTLTVAGFDEALAAVEAGLAQAARGRTVFLDQLPPPRPVACDLAAVRFAVIEPKPLQAYAGTDGNWHRTELPPWATAPETLTAPLEEPRTLDVLSRAAGSGASARLQLAISALGGCGSPHPEVRHDSGAGRLHWRGADTARLSLTLHAPTPDASLPPAGIAHGEPPDAQTVDIASCGIRDAGAPLGRVAMTLRVHSASQRLLQVRHGAAPPLTWPQEAPPAGAPATTACQLEVDSQPQPVPVWLKAWQDLQAQAQAGQEKLFIAWSRQMVGTSGRLEAELSPLLGQAALTWGWQHDETDATQSAVALRLQGDIDFAALVLDLRLTGSMEWAGSHARVSLRAHGRSNWRMTLDQRGDEAAEGHGLSQAKATWRHPFTLRVEPIATGHPALLSAGPLAEPLRGAVVGECGLRPRPDGRGQQWFYKLAIESVHTNLLRHDPLTGTQRQRRELLPALTLIDWTGG</sequence>
<keyword evidence="2" id="KW-1185">Reference proteome</keyword>
<comment type="caution">
    <text evidence="1">The sequence shown here is derived from an EMBL/GenBank/DDBJ whole genome shotgun (WGS) entry which is preliminary data.</text>
</comment>
<name>A0ABW7EIA6_9BURK</name>
<dbReference type="EMBL" id="JBIGHY010000001">
    <property type="protein sequence ID" value="MFG6413065.1"/>
    <property type="molecule type" value="Genomic_DNA"/>
</dbReference>
<gene>
    <name evidence="1" type="ORF">ACG02S_04050</name>
</gene>
<proteinExistence type="predicted"/>
<dbReference type="Proteomes" id="UP001606300">
    <property type="component" value="Unassembled WGS sequence"/>
</dbReference>
<reference evidence="1 2" key="1">
    <citation type="submission" date="2024-09" db="EMBL/GenBank/DDBJ databases">
        <title>Novel species of the genus Pelomonas and Roseateles isolated from streams.</title>
        <authorList>
            <person name="Lu H."/>
        </authorList>
    </citation>
    <scope>NUCLEOTIDE SEQUENCE [LARGE SCALE GENOMIC DNA]</scope>
    <source>
        <strain evidence="1 2">DC23W</strain>
    </source>
</reference>